<comment type="similarity">
    <text evidence="2">Belongs to the ABC transporter superfamily. ABCG family. PDR (TC 3.A.1.205) subfamily.</text>
</comment>
<feature type="transmembrane region" description="Helical" evidence="11">
    <location>
        <begin position="412"/>
        <end position="433"/>
    </location>
</feature>
<dbReference type="GO" id="GO:0140359">
    <property type="term" value="F:ABC-type transporter activity"/>
    <property type="evidence" value="ECO:0007669"/>
    <property type="project" value="InterPro"/>
</dbReference>
<comment type="subcellular location">
    <subcellularLocation>
        <location evidence="1">Membrane</location>
        <topology evidence="1">Multi-pass membrane protein</topology>
    </subcellularLocation>
</comment>
<feature type="compositionally biased region" description="Basic and acidic residues" evidence="10">
    <location>
        <begin position="693"/>
        <end position="702"/>
    </location>
</feature>
<keyword evidence="5" id="KW-0677">Repeat</keyword>
<evidence type="ECO:0000256" key="4">
    <source>
        <dbReference type="ARBA" id="ARBA00022692"/>
    </source>
</evidence>
<feature type="non-terminal residue" evidence="13">
    <location>
        <position position="719"/>
    </location>
</feature>
<feature type="transmembrane region" description="Helical" evidence="11">
    <location>
        <begin position="445"/>
        <end position="467"/>
    </location>
</feature>
<feature type="domain" description="ABC transporter" evidence="12">
    <location>
        <begin position="43"/>
        <end position="316"/>
    </location>
</feature>
<keyword evidence="7" id="KW-0067">ATP-binding</keyword>
<name>A0A7J9F357_9ROSI</name>
<dbReference type="GO" id="GO:0016887">
    <property type="term" value="F:ATP hydrolysis activity"/>
    <property type="evidence" value="ECO:0007669"/>
    <property type="project" value="InterPro"/>
</dbReference>
<evidence type="ECO:0000256" key="10">
    <source>
        <dbReference type="SAM" id="MobiDB-lite"/>
    </source>
</evidence>
<evidence type="ECO:0000256" key="6">
    <source>
        <dbReference type="ARBA" id="ARBA00022741"/>
    </source>
</evidence>
<evidence type="ECO:0000313" key="13">
    <source>
        <dbReference type="EMBL" id="MBA0779364.1"/>
    </source>
</evidence>
<dbReference type="InterPro" id="IPR003593">
    <property type="entry name" value="AAA+_ATPase"/>
</dbReference>
<proteinExistence type="inferred from homology"/>
<keyword evidence="9 11" id="KW-0472">Membrane</keyword>
<evidence type="ECO:0000256" key="5">
    <source>
        <dbReference type="ARBA" id="ARBA00022737"/>
    </source>
</evidence>
<dbReference type="AlphaFoldDB" id="A0A7J9F357"/>
<evidence type="ECO:0000313" key="14">
    <source>
        <dbReference type="Proteomes" id="UP000593568"/>
    </source>
</evidence>
<dbReference type="InterPro" id="IPR013581">
    <property type="entry name" value="PDR_assoc"/>
</dbReference>
<keyword evidence="8 11" id="KW-1133">Transmembrane helix</keyword>
<evidence type="ECO:0000256" key="8">
    <source>
        <dbReference type="ARBA" id="ARBA00022989"/>
    </source>
</evidence>
<reference evidence="13 14" key="1">
    <citation type="journal article" date="2019" name="Genome Biol. Evol.">
        <title>Insights into the evolution of the New World diploid cottons (Gossypium, subgenus Houzingenia) based on genome sequencing.</title>
        <authorList>
            <person name="Grover C.E."/>
            <person name="Arick M.A. 2nd"/>
            <person name="Thrash A."/>
            <person name="Conover J.L."/>
            <person name="Sanders W.S."/>
            <person name="Peterson D.G."/>
            <person name="Frelichowski J.E."/>
            <person name="Scheffler J.A."/>
            <person name="Scheffler B.E."/>
            <person name="Wendel J.F."/>
        </authorList>
    </citation>
    <scope>NUCLEOTIDE SEQUENCE [LARGE SCALE GENOMIC DNA]</scope>
    <source>
        <strain evidence="13">8</strain>
        <tissue evidence="13">Leaf</tissue>
    </source>
</reference>
<evidence type="ECO:0000256" key="3">
    <source>
        <dbReference type="ARBA" id="ARBA00022448"/>
    </source>
</evidence>
<dbReference type="GO" id="GO:0005886">
    <property type="term" value="C:plasma membrane"/>
    <property type="evidence" value="ECO:0007669"/>
    <property type="project" value="UniProtKB-ARBA"/>
</dbReference>
<feature type="region of interest" description="Disordered" evidence="10">
    <location>
        <begin position="683"/>
        <end position="719"/>
    </location>
</feature>
<keyword evidence="6" id="KW-0547">Nucleotide-binding</keyword>
<protein>
    <recommendedName>
        <fullName evidence="12">ABC transporter domain-containing protein</fullName>
    </recommendedName>
</protein>
<dbReference type="Pfam" id="PF08370">
    <property type="entry name" value="PDR_assoc"/>
    <property type="match status" value="1"/>
</dbReference>
<evidence type="ECO:0000256" key="11">
    <source>
        <dbReference type="SAM" id="Phobius"/>
    </source>
</evidence>
<dbReference type="PANTHER" id="PTHR19241">
    <property type="entry name" value="ATP-BINDING CASSETTE TRANSPORTER"/>
    <property type="match status" value="1"/>
</dbReference>
<dbReference type="SUPFAM" id="SSF52540">
    <property type="entry name" value="P-loop containing nucleoside triphosphate hydrolases"/>
    <property type="match status" value="1"/>
</dbReference>
<dbReference type="InterPro" id="IPR013525">
    <property type="entry name" value="ABC2_TM"/>
</dbReference>
<comment type="caution">
    <text evidence="13">The sequence shown here is derived from an EMBL/GenBank/DDBJ whole genome shotgun (WGS) entry which is preliminary data.</text>
</comment>
<dbReference type="FunFam" id="3.40.50.300:FF:000179">
    <property type="entry name" value="ABC transporter G family member 34"/>
    <property type="match status" value="1"/>
</dbReference>
<dbReference type="Pfam" id="PF19055">
    <property type="entry name" value="ABC2_membrane_7"/>
    <property type="match status" value="1"/>
</dbReference>
<gene>
    <name evidence="13" type="ORF">Gotri_003621</name>
</gene>
<feature type="transmembrane region" description="Helical" evidence="11">
    <location>
        <begin position="640"/>
        <end position="666"/>
    </location>
</feature>
<keyword evidence="4 11" id="KW-0812">Transmembrane</keyword>
<evidence type="ECO:0000256" key="2">
    <source>
        <dbReference type="ARBA" id="ARBA00006012"/>
    </source>
</evidence>
<keyword evidence="14" id="KW-1185">Reference proteome</keyword>
<dbReference type="InterPro" id="IPR003439">
    <property type="entry name" value="ABC_transporter-like_ATP-bd"/>
</dbReference>
<dbReference type="GO" id="GO:0005524">
    <property type="term" value="F:ATP binding"/>
    <property type="evidence" value="ECO:0007669"/>
    <property type="project" value="UniProtKB-KW"/>
</dbReference>
<evidence type="ECO:0000256" key="1">
    <source>
        <dbReference type="ARBA" id="ARBA00004141"/>
    </source>
</evidence>
<dbReference type="Pfam" id="PF00005">
    <property type="entry name" value="ABC_tran"/>
    <property type="match status" value="1"/>
</dbReference>
<dbReference type="Gene3D" id="3.40.50.300">
    <property type="entry name" value="P-loop containing nucleotide triphosphate hydrolases"/>
    <property type="match status" value="1"/>
</dbReference>
<organism evidence="13 14">
    <name type="scientific">Gossypium trilobum</name>
    <dbReference type="NCBI Taxonomy" id="34281"/>
    <lineage>
        <taxon>Eukaryota</taxon>
        <taxon>Viridiplantae</taxon>
        <taxon>Streptophyta</taxon>
        <taxon>Embryophyta</taxon>
        <taxon>Tracheophyta</taxon>
        <taxon>Spermatophyta</taxon>
        <taxon>Magnoliopsida</taxon>
        <taxon>eudicotyledons</taxon>
        <taxon>Gunneridae</taxon>
        <taxon>Pentapetalae</taxon>
        <taxon>rosids</taxon>
        <taxon>malvids</taxon>
        <taxon>Malvales</taxon>
        <taxon>Malvaceae</taxon>
        <taxon>Malvoideae</taxon>
        <taxon>Gossypium</taxon>
    </lineage>
</organism>
<dbReference type="EMBL" id="JABEZW010000011">
    <property type="protein sequence ID" value="MBA0779364.1"/>
    <property type="molecule type" value="Genomic_DNA"/>
</dbReference>
<evidence type="ECO:0000256" key="7">
    <source>
        <dbReference type="ARBA" id="ARBA00022840"/>
    </source>
</evidence>
<dbReference type="SMART" id="SM00382">
    <property type="entry name" value="AAA"/>
    <property type="match status" value="1"/>
</dbReference>
<feature type="transmembrane region" description="Helical" evidence="11">
    <location>
        <begin position="488"/>
        <end position="511"/>
    </location>
</feature>
<evidence type="ECO:0000256" key="9">
    <source>
        <dbReference type="ARBA" id="ARBA00023136"/>
    </source>
</evidence>
<dbReference type="InterPro" id="IPR027417">
    <property type="entry name" value="P-loop_NTPase"/>
</dbReference>
<feature type="transmembrane region" description="Helical" evidence="11">
    <location>
        <begin position="556"/>
        <end position="577"/>
    </location>
</feature>
<dbReference type="InterPro" id="IPR043926">
    <property type="entry name" value="ABCG_dom"/>
</dbReference>
<sequence>VGITLPTVEVRFNHLTIEADCYVGSRALPTLANSARNLAESALGLFGISFAKKANLTILKDASGIIKPSRMTLLLGPPSSGKTTLLLALADKLDPTLRVKGEVTYNGYKLKEFVARKTSAYISQNDVHVGEMTVKEILDFSARCQGVGTRYDLLSELARREKDAGIFPEADVDLFMKATSVEGVESSLITDYTLKILGLDICKDIIVGNEMQRGISGGQKKRVTTGEMIVGPTKTLFMDEISTGLDSSTTFQIVKCLQQVVHLTEGTILMSLLQPAPETYDLFDDIILLSEGQIVYQGPREHVVEFFESCGFKCPERKGTADFLQEVTSKKDQEQYWADKRKPYRCITVTEFANRFKHFHVGMQLQSELAVPFDKSRGHRAALAFHKYSMSKMELLKACWDKEWLLIKRNSFIYVFKTVQIILVAFISSTVFLRTEMHQRNLNDAQLYIGSLLFGMIINMFNGFAELSLMISRLPVFYKQRDLLFHPVWTFTLPTFLLRVPISILETVAWMAVTYYTVGYAPEASRFFKNFLLVFSVQQMASGLFRLIAGLCRTMIIANTGGVLTLLLVFLLGGFIIPKREIPSWWEWAHWISPLTYGFNAFTVNEMFASRWMNRQVSNSSTSLGVQVLNSFDVPNDENWYWIGAGALLGFAVLFNILFTFALMYLSPLGKPQAVISEETVEELEANNVDSNEEPRLMRPESSKYSFSADASNADENFQ</sequence>
<accession>A0A7J9F357</accession>
<feature type="compositionally biased region" description="Polar residues" evidence="10">
    <location>
        <begin position="703"/>
        <end position="719"/>
    </location>
</feature>
<evidence type="ECO:0000259" key="12">
    <source>
        <dbReference type="PROSITE" id="PS50893"/>
    </source>
</evidence>
<dbReference type="PROSITE" id="PS50893">
    <property type="entry name" value="ABC_TRANSPORTER_2"/>
    <property type="match status" value="1"/>
</dbReference>
<keyword evidence="3" id="KW-0813">Transport</keyword>
<dbReference type="Pfam" id="PF01061">
    <property type="entry name" value="ABC2_membrane"/>
    <property type="match status" value="1"/>
</dbReference>
<dbReference type="Proteomes" id="UP000593568">
    <property type="component" value="Unassembled WGS sequence"/>
</dbReference>